<dbReference type="AlphaFoldDB" id="A0AAD7Q1L0"/>
<keyword evidence="3" id="KW-1185">Reference proteome</keyword>
<proteinExistence type="predicted"/>
<name>A0AAD7Q1L0_QUISA</name>
<evidence type="ECO:0000256" key="1">
    <source>
        <dbReference type="SAM" id="MobiDB-lite"/>
    </source>
</evidence>
<evidence type="ECO:0000313" key="2">
    <source>
        <dbReference type="EMBL" id="KAJ7973185.1"/>
    </source>
</evidence>
<gene>
    <name evidence="2" type="ORF">O6P43_010961</name>
</gene>
<evidence type="ECO:0000313" key="3">
    <source>
        <dbReference type="Proteomes" id="UP001163823"/>
    </source>
</evidence>
<organism evidence="2 3">
    <name type="scientific">Quillaja saponaria</name>
    <name type="common">Soap bark tree</name>
    <dbReference type="NCBI Taxonomy" id="32244"/>
    <lineage>
        <taxon>Eukaryota</taxon>
        <taxon>Viridiplantae</taxon>
        <taxon>Streptophyta</taxon>
        <taxon>Embryophyta</taxon>
        <taxon>Tracheophyta</taxon>
        <taxon>Spermatophyta</taxon>
        <taxon>Magnoliopsida</taxon>
        <taxon>eudicotyledons</taxon>
        <taxon>Gunneridae</taxon>
        <taxon>Pentapetalae</taxon>
        <taxon>rosids</taxon>
        <taxon>fabids</taxon>
        <taxon>Fabales</taxon>
        <taxon>Quillajaceae</taxon>
        <taxon>Quillaja</taxon>
    </lineage>
</organism>
<protein>
    <submittedName>
        <fullName evidence="2">Uncharacterized protein</fullName>
    </submittedName>
</protein>
<dbReference type="KEGG" id="qsa:O6P43_010961"/>
<dbReference type="EMBL" id="JARAOO010000004">
    <property type="protein sequence ID" value="KAJ7973185.1"/>
    <property type="molecule type" value="Genomic_DNA"/>
</dbReference>
<dbReference type="Proteomes" id="UP001163823">
    <property type="component" value="Chromosome 4"/>
</dbReference>
<feature type="region of interest" description="Disordered" evidence="1">
    <location>
        <begin position="1"/>
        <end position="29"/>
    </location>
</feature>
<comment type="caution">
    <text evidence="2">The sequence shown here is derived from an EMBL/GenBank/DDBJ whole genome shotgun (WGS) entry which is preliminary data.</text>
</comment>
<sequence>MGVVGSEGISERQRKWSSSSSQKPRNNFAQETTKGLLRLLLGLGRQMPLLQDKTILGGGVKGCYFCFMQPQSVESPVGSQTSDPQ</sequence>
<accession>A0AAD7Q1L0</accession>
<reference evidence="2" key="1">
    <citation type="journal article" date="2023" name="Science">
        <title>Elucidation of the pathway for biosynthesis of saponin adjuvants from the soapbark tree.</title>
        <authorList>
            <person name="Reed J."/>
            <person name="Orme A."/>
            <person name="El-Demerdash A."/>
            <person name="Owen C."/>
            <person name="Martin L.B.B."/>
            <person name="Misra R.C."/>
            <person name="Kikuchi S."/>
            <person name="Rejzek M."/>
            <person name="Martin A.C."/>
            <person name="Harkess A."/>
            <person name="Leebens-Mack J."/>
            <person name="Louveau T."/>
            <person name="Stephenson M.J."/>
            <person name="Osbourn A."/>
        </authorList>
    </citation>
    <scope>NUCLEOTIDE SEQUENCE</scope>
    <source>
        <strain evidence="2">S10</strain>
    </source>
</reference>